<proteinExistence type="inferred from homology"/>
<keyword evidence="8" id="KW-0414">Isoprene biosynthesis</keyword>
<evidence type="ECO:0000256" key="7">
    <source>
        <dbReference type="ARBA" id="ARBA00023274"/>
    </source>
</evidence>
<feature type="binding site" evidence="8">
    <location>
        <position position="196"/>
    </location>
    <ligand>
        <name>[4Fe-4S] cluster</name>
        <dbReference type="ChEBI" id="CHEBI:49883"/>
    </ligand>
</feature>
<dbReference type="InterPro" id="IPR012340">
    <property type="entry name" value="NA-bd_OB-fold"/>
</dbReference>
<feature type="binding site" evidence="8">
    <location>
        <position position="267"/>
    </location>
    <ligand>
        <name>(2E)-4-hydroxy-3-methylbut-2-enyl diphosphate</name>
        <dbReference type="ChEBI" id="CHEBI:128753"/>
    </ligand>
</feature>
<dbReference type="PRINTS" id="PR00681">
    <property type="entry name" value="RIBOSOMALS1"/>
</dbReference>
<dbReference type="GO" id="GO:0005737">
    <property type="term" value="C:cytoplasm"/>
    <property type="evidence" value="ECO:0007669"/>
    <property type="project" value="UniProtKB-ARBA"/>
</dbReference>
<feature type="binding site" evidence="8">
    <location>
        <position position="41"/>
    </location>
    <ligand>
        <name>dimethylallyl diphosphate</name>
        <dbReference type="ChEBI" id="CHEBI:57623"/>
    </ligand>
</feature>
<feature type="binding site" evidence="8">
    <location>
        <position position="224"/>
    </location>
    <ligand>
        <name>isopentenyl diphosphate</name>
        <dbReference type="ChEBI" id="CHEBI:128769"/>
    </ligand>
</feature>
<dbReference type="PANTHER" id="PTHR10724">
    <property type="entry name" value="30S RIBOSOMAL PROTEIN S1"/>
    <property type="match status" value="1"/>
</dbReference>
<evidence type="ECO:0000256" key="2">
    <source>
        <dbReference type="ARBA" id="ARBA00022485"/>
    </source>
</evidence>
<dbReference type="GO" id="GO:0051745">
    <property type="term" value="F:4-hydroxy-3-methylbut-2-enyl diphosphate reductase activity"/>
    <property type="evidence" value="ECO:0007669"/>
    <property type="project" value="UniProtKB-UniRule"/>
</dbReference>
<dbReference type="InterPro" id="IPR003451">
    <property type="entry name" value="LytB/IspH"/>
</dbReference>
<evidence type="ECO:0000313" key="10">
    <source>
        <dbReference type="EMBL" id="CBL18222.1"/>
    </source>
</evidence>
<dbReference type="GO" id="GO:0046872">
    <property type="term" value="F:metal ion binding"/>
    <property type="evidence" value="ECO:0007669"/>
    <property type="project" value="UniProtKB-KW"/>
</dbReference>
<feature type="binding site" evidence="8">
    <location>
        <position position="267"/>
    </location>
    <ligand>
        <name>dimethylallyl diphosphate</name>
        <dbReference type="ChEBI" id="CHEBI:57623"/>
    </ligand>
</feature>
<dbReference type="NCBIfam" id="TIGR00216">
    <property type="entry name" value="ispH_lytB"/>
    <property type="match status" value="1"/>
</dbReference>
<comment type="catalytic activity">
    <reaction evidence="8">
        <text>isopentenyl diphosphate + 2 oxidized [2Fe-2S]-[ferredoxin] + H2O = (2E)-4-hydroxy-3-methylbut-2-enyl diphosphate + 2 reduced [2Fe-2S]-[ferredoxin] + 2 H(+)</text>
        <dbReference type="Rhea" id="RHEA:24488"/>
        <dbReference type="Rhea" id="RHEA-COMP:10000"/>
        <dbReference type="Rhea" id="RHEA-COMP:10001"/>
        <dbReference type="ChEBI" id="CHEBI:15377"/>
        <dbReference type="ChEBI" id="CHEBI:15378"/>
        <dbReference type="ChEBI" id="CHEBI:33737"/>
        <dbReference type="ChEBI" id="CHEBI:33738"/>
        <dbReference type="ChEBI" id="CHEBI:128753"/>
        <dbReference type="ChEBI" id="CHEBI:128769"/>
        <dbReference type="EC" id="1.17.7.4"/>
    </reaction>
</comment>
<evidence type="ECO:0000256" key="4">
    <source>
        <dbReference type="ARBA" id="ARBA00022980"/>
    </source>
</evidence>
<dbReference type="CDD" id="cd05688">
    <property type="entry name" value="S1_RPS1_repeat_ec3"/>
    <property type="match status" value="1"/>
</dbReference>
<dbReference type="NCBIfam" id="NF005208">
    <property type="entry name" value="PRK06676.1"/>
    <property type="match status" value="1"/>
</dbReference>
<evidence type="ECO:0000256" key="6">
    <source>
        <dbReference type="ARBA" id="ARBA00023014"/>
    </source>
</evidence>
<feature type="binding site" evidence="8">
    <location>
        <position position="168"/>
    </location>
    <ligand>
        <name>(2E)-4-hydroxy-3-methylbut-2-enyl diphosphate</name>
        <dbReference type="ChEBI" id="CHEBI:128753"/>
    </ligand>
</feature>
<feature type="binding site" evidence="8">
    <location>
        <position position="124"/>
    </location>
    <ligand>
        <name>isopentenyl diphosphate</name>
        <dbReference type="ChEBI" id="CHEBI:128769"/>
    </ligand>
</feature>
<dbReference type="Gene3D" id="3.40.1010.20">
    <property type="entry name" value="4-hydroxy-3-methylbut-2-enyl diphosphate reductase, catalytic domain"/>
    <property type="match status" value="2"/>
</dbReference>
<comment type="similarity">
    <text evidence="1">Belongs to the bacterial ribosomal protein bS1 family.</text>
</comment>
<dbReference type="Pfam" id="PF02401">
    <property type="entry name" value="LYTB"/>
    <property type="match status" value="1"/>
</dbReference>
<feature type="binding site" evidence="8">
    <location>
        <position position="13"/>
    </location>
    <ligand>
        <name>[4Fe-4S] cluster</name>
        <dbReference type="ChEBI" id="CHEBI:49883"/>
    </ligand>
</feature>
<keyword evidence="3 8" id="KW-0479">Metal-binding</keyword>
<feature type="binding site" evidence="8">
    <location>
        <position position="225"/>
    </location>
    <ligand>
        <name>dimethylallyl diphosphate</name>
        <dbReference type="ChEBI" id="CHEBI:57623"/>
    </ligand>
</feature>
<keyword evidence="2 8" id="KW-0004">4Fe-4S</keyword>
<comment type="catalytic activity">
    <reaction evidence="8">
        <text>dimethylallyl diphosphate + 2 oxidized [2Fe-2S]-[ferredoxin] + H2O = (2E)-4-hydroxy-3-methylbut-2-enyl diphosphate + 2 reduced [2Fe-2S]-[ferredoxin] + 2 H(+)</text>
        <dbReference type="Rhea" id="RHEA:24825"/>
        <dbReference type="Rhea" id="RHEA-COMP:10000"/>
        <dbReference type="Rhea" id="RHEA-COMP:10001"/>
        <dbReference type="ChEBI" id="CHEBI:15377"/>
        <dbReference type="ChEBI" id="CHEBI:15378"/>
        <dbReference type="ChEBI" id="CHEBI:33737"/>
        <dbReference type="ChEBI" id="CHEBI:33738"/>
        <dbReference type="ChEBI" id="CHEBI:57623"/>
        <dbReference type="ChEBI" id="CHEBI:128753"/>
        <dbReference type="EC" id="1.17.7.4"/>
    </reaction>
</comment>
<dbReference type="SUPFAM" id="SSF50249">
    <property type="entry name" value="Nucleic acid-binding proteins"/>
    <property type="match status" value="4"/>
</dbReference>
<dbReference type="InterPro" id="IPR050437">
    <property type="entry name" value="Ribos_protein_bS1-like"/>
</dbReference>
<feature type="binding site" evidence="8">
    <location>
        <position position="225"/>
    </location>
    <ligand>
        <name>(2E)-4-hydroxy-3-methylbut-2-enyl diphosphate</name>
        <dbReference type="ChEBI" id="CHEBI:128753"/>
    </ligand>
</feature>
<dbReference type="FunFam" id="2.40.50.140:FF:000051">
    <property type="entry name" value="RNA-binding transcriptional accessory protein"/>
    <property type="match status" value="2"/>
</dbReference>
<keyword evidence="6 8" id="KW-0411">Iron-sulfur</keyword>
<dbReference type="Gene3D" id="2.40.50.140">
    <property type="entry name" value="Nucleic acid-binding proteins"/>
    <property type="match status" value="4"/>
</dbReference>
<sequence>MVQITVAKTAGFCFGVDRAVKLVYAELEKGGRVATLGPIIHNADVVNDMIAKGARIVSSVEELEPGERVVIRSHGVGRKIYEQIAEKGNPLIDATCPFVARIHKIVAEQSAKGYFILIAGDASHPEVQGIVGHCDENCAVFKDETELKCYIDKNSPKFKKKLAIVAQTTYNILLWGDCLKQLPKDDPDILVFDTICNATASRQSDAARLSADTDVMVVVGGRNSSNTVKLYDVCRRNCKAYHIENAGELFALDFSGAERIGITAGASTPAYIIKEVQTTMTDIAKNNLDEDIDFEAALEQSFKKIHTGERVKGYVVSVNNNEAIVDVGTKHTGYVPLDELTDDPSKKPADLVQPGDELDLIVTKINDPEGYVLLSKRRVDELVGFENIAKAKEEGTILKGIVQNAVKGGLIVSCDGVRVFVPASQSGLGRDADLSVLKNKPVELKIIEVNEQRRRAVGSIKAVAKAQKDAARAKFWETAEVGQVFTGEVKSLTSYGAFVDLGGIDGMVHISELSWKRIKHPSEVVKVGDMLEVYIKALDPEANRISLGYKKKEDNPWEQFLAKYHVGDVVDATVVSITQFGAFAQIMDGVDGLIHISQIANQRVDNVKDILSVGQQVQVKIVEIDPEKKRISISMRALLEDADAAKADEADEVAYSSEDAE</sequence>
<feature type="domain" description="S1 motif" evidence="9">
    <location>
        <begin position="308"/>
        <end position="377"/>
    </location>
</feature>
<dbReference type="KEGG" id="rch:RUM_22110"/>
<dbReference type="Pfam" id="PF00575">
    <property type="entry name" value="S1"/>
    <property type="match status" value="4"/>
</dbReference>
<keyword evidence="4" id="KW-0689">Ribosomal protein</keyword>
<feature type="domain" description="S1 motif" evidence="9">
    <location>
        <begin position="395"/>
        <end position="461"/>
    </location>
</feature>
<keyword evidence="7" id="KW-0687">Ribonucleoprotein</keyword>
<feature type="binding site" evidence="8">
    <location>
        <position position="224"/>
    </location>
    <ligand>
        <name>dimethylallyl diphosphate</name>
        <dbReference type="ChEBI" id="CHEBI:57623"/>
    </ligand>
</feature>
<feature type="binding site" evidence="8">
    <location>
        <position position="267"/>
    </location>
    <ligand>
        <name>isopentenyl diphosphate</name>
        <dbReference type="ChEBI" id="CHEBI:128769"/>
    </ligand>
</feature>
<feature type="binding site" evidence="8">
    <location>
        <position position="41"/>
    </location>
    <ligand>
        <name>isopentenyl diphosphate</name>
        <dbReference type="ChEBI" id="CHEBI:128769"/>
    </ligand>
</feature>
<dbReference type="SMART" id="SM00316">
    <property type="entry name" value="S1"/>
    <property type="match status" value="4"/>
</dbReference>
<dbReference type="GO" id="GO:0051539">
    <property type="term" value="F:4 iron, 4 sulfur cluster binding"/>
    <property type="evidence" value="ECO:0007669"/>
    <property type="project" value="UniProtKB-UniRule"/>
</dbReference>
<dbReference type="Gene3D" id="3.40.50.11270">
    <property type="match status" value="1"/>
</dbReference>
<reference evidence="10 11" key="1">
    <citation type="submission" date="2010-03" db="EMBL/GenBank/DDBJ databases">
        <title>The genome sequence of Ruminococcus sp. 18P13.</title>
        <authorList>
            <consortium name="metaHIT consortium -- http://www.metahit.eu/"/>
            <person name="Pajon A."/>
            <person name="Turner K."/>
            <person name="Parkhill J."/>
            <person name="Bernalier A."/>
        </authorList>
    </citation>
    <scope>NUCLEOTIDE SEQUENCE [LARGE SCALE GENOMIC DNA]</scope>
    <source>
        <strain evidence="11">DSM 18848 / JCM 17042 / 18P13</strain>
    </source>
</reference>
<feature type="binding site" evidence="8">
    <location>
        <position position="124"/>
    </location>
    <ligand>
        <name>dimethylallyl diphosphate</name>
        <dbReference type="ChEBI" id="CHEBI:57623"/>
    </ligand>
</feature>
<comment type="similarity">
    <text evidence="8">Belongs to the IspH family.</text>
</comment>
<feature type="binding site" evidence="8">
    <location>
        <position position="226"/>
    </location>
    <ligand>
        <name>dimethylallyl diphosphate</name>
        <dbReference type="ChEBI" id="CHEBI:57623"/>
    </ligand>
</feature>
<dbReference type="BioCyc" id="RCHA213810:RUM_RS10735-MONOMER"/>
<dbReference type="PANTHER" id="PTHR10724:SF7">
    <property type="entry name" value="SMALL RIBOSOMAL SUBUNIT PROTEIN BS1C"/>
    <property type="match status" value="1"/>
</dbReference>
<dbReference type="HOGENOM" id="CLU_015805_3_1_9"/>
<dbReference type="CDD" id="cd04465">
    <property type="entry name" value="S1_RPS1_repeat_ec2_hs2"/>
    <property type="match status" value="1"/>
</dbReference>
<dbReference type="PROSITE" id="PS50126">
    <property type="entry name" value="S1"/>
    <property type="match status" value="4"/>
</dbReference>
<comment type="function">
    <text evidence="8">Catalyzes the conversion of 1-hydroxy-2-methyl-2-(E)-butenyl 4-diphosphate (HMBPP) into a mixture of isopentenyl diphosphate (IPP) and dimethylallyl diphosphate (DMAPP). Acts in the terminal step of the DOXP/MEP pathway for isoprenoid precursor biosynthesis.</text>
</comment>
<dbReference type="EMBL" id="FP929052">
    <property type="protein sequence ID" value="CBL18222.1"/>
    <property type="molecule type" value="Genomic_DNA"/>
</dbReference>
<feature type="binding site" evidence="8">
    <location>
        <position position="226"/>
    </location>
    <ligand>
        <name>isopentenyl diphosphate</name>
        <dbReference type="ChEBI" id="CHEBI:128769"/>
    </ligand>
</feature>
<dbReference type="CDD" id="cd13944">
    <property type="entry name" value="lytB_ispH"/>
    <property type="match status" value="1"/>
</dbReference>
<dbReference type="RefSeq" id="WP_015559128.1">
    <property type="nucleotide sequence ID" value="NC_021039.1"/>
</dbReference>
<comment type="pathway">
    <text evidence="8">Isoprenoid biosynthesis; dimethylallyl diphosphate biosynthesis; dimethylallyl diphosphate from (2E)-4-hydroxy-3-methylbutenyl diphosphate: step 1/1.</text>
</comment>
<dbReference type="UniPathway" id="UPA00056">
    <property type="reaction ID" value="UER00097"/>
</dbReference>
<dbReference type="CDD" id="cd05687">
    <property type="entry name" value="S1_RPS1_repeat_ec1_hs1"/>
    <property type="match status" value="1"/>
</dbReference>
<feature type="active site" description="Proton donor" evidence="8">
    <location>
        <position position="126"/>
    </location>
</feature>
<feature type="binding site" evidence="8">
    <location>
        <position position="225"/>
    </location>
    <ligand>
        <name>isopentenyl diphosphate</name>
        <dbReference type="ChEBI" id="CHEBI:128769"/>
    </ligand>
</feature>
<evidence type="ECO:0000256" key="3">
    <source>
        <dbReference type="ARBA" id="ARBA00022723"/>
    </source>
</evidence>
<feature type="binding site" evidence="8">
    <location>
        <position position="74"/>
    </location>
    <ligand>
        <name>isopentenyl diphosphate</name>
        <dbReference type="ChEBI" id="CHEBI:128769"/>
    </ligand>
</feature>
<feature type="binding site" evidence="8">
    <location>
        <position position="224"/>
    </location>
    <ligand>
        <name>(2E)-4-hydroxy-3-methylbut-2-enyl diphosphate</name>
        <dbReference type="ChEBI" id="CHEBI:128753"/>
    </ligand>
</feature>
<gene>
    <name evidence="8" type="primary">ispH</name>
    <name evidence="10" type="ordered locus">RUM_22110</name>
</gene>
<keyword evidence="5 8" id="KW-0408">Iron</keyword>
<dbReference type="GO" id="GO:0006412">
    <property type="term" value="P:translation"/>
    <property type="evidence" value="ECO:0007669"/>
    <property type="project" value="TreeGrafter"/>
</dbReference>
<comment type="cofactor">
    <cofactor evidence="8">
        <name>[4Fe-4S] cluster</name>
        <dbReference type="ChEBI" id="CHEBI:49883"/>
    </cofactor>
    <text evidence="8">Binds 1 [4Fe-4S] cluster per subunit.</text>
</comment>
<dbReference type="GeneID" id="83156865"/>
<dbReference type="InterPro" id="IPR003029">
    <property type="entry name" value="S1_domain"/>
</dbReference>
<feature type="binding site" evidence="8">
    <location>
        <position position="41"/>
    </location>
    <ligand>
        <name>(2E)-4-hydroxy-3-methylbut-2-enyl diphosphate</name>
        <dbReference type="ChEBI" id="CHEBI:128753"/>
    </ligand>
</feature>
<accession>D4LF27</accession>
<dbReference type="EC" id="1.17.7.4" evidence="8"/>
<dbReference type="STRING" id="213810.RUM_22110"/>
<keyword evidence="11" id="KW-1185">Reference proteome</keyword>
<dbReference type="GO" id="GO:0003735">
    <property type="term" value="F:structural constituent of ribosome"/>
    <property type="evidence" value="ECO:0007669"/>
    <property type="project" value="TreeGrafter"/>
</dbReference>
<organism evidence="10 11">
    <name type="scientific">Ruminococcus champanellensis (strain DSM 18848 / JCM 17042 / KCTC 15320 / 18P13)</name>
    <dbReference type="NCBI Taxonomy" id="213810"/>
    <lineage>
        <taxon>Bacteria</taxon>
        <taxon>Bacillati</taxon>
        <taxon>Bacillota</taxon>
        <taxon>Clostridia</taxon>
        <taxon>Eubacteriales</taxon>
        <taxon>Oscillospiraceae</taxon>
        <taxon>Ruminococcus</taxon>
    </lineage>
</organism>
<dbReference type="PATRIC" id="fig|213810.4.peg.2098"/>
<evidence type="ECO:0000256" key="1">
    <source>
        <dbReference type="ARBA" id="ARBA00006767"/>
    </source>
</evidence>
<feature type="binding site" evidence="8">
    <location>
        <position position="74"/>
    </location>
    <ligand>
        <name>dimethylallyl diphosphate</name>
        <dbReference type="ChEBI" id="CHEBI:57623"/>
    </ligand>
</feature>
<evidence type="ECO:0000256" key="8">
    <source>
        <dbReference type="HAMAP-Rule" id="MF_00191"/>
    </source>
</evidence>
<evidence type="ECO:0000259" key="9">
    <source>
        <dbReference type="PROSITE" id="PS50126"/>
    </source>
</evidence>
<feature type="binding site" evidence="8">
    <location>
        <position position="96"/>
    </location>
    <ligand>
        <name>[4Fe-4S] cluster</name>
        <dbReference type="ChEBI" id="CHEBI:49883"/>
    </ligand>
</feature>
<dbReference type="UniPathway" id="UPA00059">
    <property type="reaction ID" value="UER00105"/>
</dbReference>
<evidence type="ECO:0000313" key="11">
    <source>
        <dbReference type="Proteomes" id="UP000007054"/>
    </source>
</evidence>
<feature type="domain" description="S1 motif" evidence="9">
    <location>
        <begin position="567"/>
        <end position="636"/>
    </location>
</feature>
<comment type="pathway">
    <text evidence="8">Isoprenoid biosynthesis; isopentenyl diphosphate biosynthesis via DXP pathway; isopentenyl diphosphate from 1-deoxy-D-xylulose 5-phosphate: step 6/6.</text>
</comment>
<name>D4LF27_RUMC1</name>
<feature type="domain" description="S1 motif" evidence="9">
    <location>
        <begin position="482"/>
        <end position="550"/>
    </location>
</feature>
<dbReference type="HAMAP" id="MF_00191">
    <property type="entry name" value="IspH"/>
    <property type="match status" value="1"/>
</dbReference>
<dbReference type="GO" id="GO:0050992">
    <property type="term" value="P:dimethylallyl diphosphate biosynthetic process"/>
    <property type="evidence" value="ECO:0007669"/>
    <property type="project" value="UniProtKB-UniRule"/>
</dbReference>
<dbReference type="NCBIfam" id="NF000907">
    <property type="entry name" value="PRK00087.1"/>
    <property type="match status" value="1"/>
</dbReference>
<feature type="binding site" evidence="8">
    <location>
        <position position="74"/>
    </location>
    <ligand>
        <name>(2E)-4-hydroxy-3-methylbut-2-enyl diphosphate</name>
        <dbReference type="ChEBI" id="CHEBI:128753"/>
    </ligand>
</feature>
<protein>
    <recommendedName>
        <fullName evidence="8">4-hydroxy-3-methylbut-2-enyl diphosphate reductase</fullName>
        <shortName evidence="8">HMBPP reductase</shortName>
        <ecNumber evidence="8">1.17.7.4</ecNumber>
    </recommendedName>
</protein>
<dbReference type="GO" id="GO:0003729">
    <property type="term" value="F:mRNA binding"/>
    <property type="evidence" value="ECO:0007669"/>
    <property type="project" value="UniProtKB-ARBA"/>
</dbReference>
<dbReference type="InterPro" id="IPR035104">
    <property type="entry name" value="Ribosomal_protein_S1-like"/>
</dbReference>
<feature type="binding site" evidence="8">
    <location>
        <position position="226"/>
    </location>
    <ligand>
        <name>(2E)-4-hydroxy-3-methylbut-2-enyl diphosphate</name>
        <dbReference type="ChEBI" id="CHEBI:128753"/>
    </ligand>
</feature>
<keyword evidence="8 10" id="KW-0560">Oxidoreductase</keyword>
<dbReference type="GO" id="GO:0019288">
    <property type="term" value="P:isopentenyl diphosphate biosynthetic process, methylerythritol 4-phosphate pathway"/>
    <property type="evidence" value="ECO:0007669"/>
    <property type="project" value="UniProtKB-UniRule"/>
</dbReference>
<feature type="binding site" evidence="8">
    <location>
        <position position="124"/>
    </location>
    <ligand>
        <name>(2E)-4-hydroxy-3-methylbut-2-enyl diphosphate</name>
        <dbReference type="ChEBI" id="CHEBI:128753"/>
    </ligand>
</feature>
<dbReference type="AlphaFoldDB" id="D4LF27"/>
<dbReference type="Proteomes" id="UP000007054">
    <property type="component" value="Chromosome"/>
</dbReference>
<evidence type="ECO:0000256" key="5">
    <source>
        <dbReference type="ARBA" id="ARBA00023004"/>
    </source>
</evidence>
<dbReference type="GO" id="GO:0016114">
    <property type="term" value="P:terpenoid biosynthetic process"/>
    <property type="evidence" value="ECO:0007669"/>
    <property type="project" value="UniProtKB-UniRule"/>
</dbReference>